<dbReference type="OrthoDB" id="3767534at2759"/>
<evidence type="ECO:0000256" key="9">
    <source>
        <dbReference type="ARBA" id="ARBA00022729"/>
    </source>
</evidence>
<keyword evidence="19" id="KW-1185">Reference proteome</keyword>
<feature type="disulfide bond" evidence="15">
    <location>
        <begin position="50"/>
        <end position="83"/>
    </location>
</feature>
<evidence type="ECO:0000256" key="7">
    <source>
        <dbReference type="ARBA" id="ARBA00022622"/>
    </source>
</evidence>
<dbReference type="Proteomes" id="UP000246991">
    <property type="component" value="Unassembled WGS sequence"/>
</dbReference>
<comment type="similarity">
    <text evidence="3">Belongs to the RBT5 family.</text>
</comment>
<evidence type="ECO:0000256" key="15">
    <source>
        <dbReference type="PROSITE-ProRule" id="PRU01356"/>
    </source>
</evidence>
<comment type="caution">
    <text evidence="18">The sequence shown here is derived from an EMBL/GenBank/DDBJ whole genome shotgun (WGS) entry which is preliminary data.</text>
</comment>
<gene>
    <name evidence="18" type="ORF">C7212DRAFT_362954</name>
</gene>
<dbReference type="GO" id="GO:0005886">
    <property type="term" value="C:plasma membrane"/>
    <property type="evidence" value="ECO:0007669"/>
    <property type="project" value="UniProtKB-SubCell"/>
</dbReference>
<accession>A0A317SVP2</accession>
<evidence type="ECO:0000256" key="10">
    <source>
        <dbReference type="ARBA" id="ARBA00023004"/>
    </source>
</evidence>
<dbReference type="PANTHER" id="PTHR37928">
    <property type="entry name" value="CFEM DOMAIN PROTEIN (AFU_ORTHOLOGUE AFUA_6G14090)"/>
    <property type="match status" value="1"/>
</dbReference>
<keyword evidence="8 15" id="KW-0479">Metal-binding</keyword>
<dbReference type="AlphaFoldDB" id="A0A317SVP2"/>
<keyword evidence="13" id="KW-0325">Glycoprotein</keyword>
<dbReference type="PROSITE" id="PS52012">
    <property type="entry name" value="CFEM"/>
    <property type="match status" value="1"/>
</dbReference>
<dbReference type="InterPro" id="IPR051735">
    <property type="entry name" value="CFEM_domain"/>
</dbReference>
<evidence type="ECO:0000313" key="18">
    <source>
        <dbReference type="EMBL" id="PWW78498.1"/>
    </source>
</evidence>
<evidence type="ECO:0000256" key="1">
    <source>
        <dbReference type="ARBA" id="ARBA00004609"/>
    </source>
</evidence>
<keyword evidence="12 15" id="KW-1015">Disulfide bond</keyword>
<feature type="signal peptide" evidence="16">
    <location>
        <begin position="1"/>
        <end position="18"/>
    </location>
</feature>
<evidence type="ECO:0000256" key="13">
    <source>
        <dbReference type="ARBA" id="ARBA00023180"/>
    </source>
</evidence>
<keyword evidence="10 15" id="KW-0408">Iron</keyword>
<keyword evidence="5" id="KW-0964">Secreted</keyword>
<feature type="disulfide bond" evidence="15">
    <location>
        <begin position="41"/>
        <end position="48"/>
    </location>
</feature>
<dbReference type="InterPro" id="IPR008427">
    <property type="entry name" value="Extracellular_membr_CFEM_dom"/>
</dbReference>
<proteinExistence type="inferred from homology"/>
<dbReference type="SMART" id="SM00747">
    <property type="entry name" value="CFEM"/>
    <property type="match status" value="1"/>
</dbReference>
<evidence type="ECO:0000256" key="6">
    <source>
        <dbReference type="ARBA" id="ARBA00022617"/>
    </source>
</evidence>
<evidence type="ECO:0000256" key="5">
    <source>
        <dbReference type="ARBA" id="ARBA00022525"/>
    </source>
</evidence>
<protein>
    <recommendedName>
        <fullName evidence="17">CFEM domain-containing protein</fullName>
    </recommendedName>
</protein>
<keyword evidence="6 15" id="KW-0349">Heme</keyword>
<evidence type="ECO:0000256" key="3">
    <source>
        <dbReference type="ARBA" id="ARBA00010031"/>
    </source>
</evidence>
<dbReference type="STRING" id="42249.A0A317SVP2"/>
<evidence type="ECO:0000259" key="17">
    <source>
        <dbReference type="PROSITE" id="PS52012"/>
    </source>
</evidence>
<feature type="disulfide bond" evidence="15">
    <location>
        <begin position="31"/>
        <end position="62"/>
    </location>
</feature>
<evidence type="ECO:0000256" key="2">
    <source>
        <dbReference type="ARBA" id="ARBA00004613"/>
    </source>
</evidence>
<evidence type="ECO:0000256" key="16">
    <source>
        <dbReference type="SAM" id="SignalP"/>
    </source>
</evidence>
<dbReference type="PANTHER" id="PTHR37928:SF2">
    <property type="entry name" value="GPI ANCHORED CFEM DOMAIN PROTEIN (AFU_ORTHOLOGUE AFUA_6G10580)"/>
    <property type="match status" value="1"/>
</dbReference>
<sequence length="182" mass="18247">MKFSSFAVVASIAAAVSAQSMTELPECALACVAKNLPSTGCAPTDLFCACSNSKFISDSAACIPQSCPPADQQRAHSAAVALCKANGVTISTALPSSPATTTGASVTATSNTTGTAGTITKPITKPITTSYYTTVPTTGFAGNRTNTTKPIGVPTNIANAAERLTTALSLVGLSIAATYFSL</sequence>
<evidence type="ECO:0000256" key="8">
    <source>
        <dbReference type="ARBA" id="ARBA00022723"/>
    </source>
</evidence>
<keyword evidence="14" id="KW-0449">Lipoprotein</keyword>
<feature type="binding site" description="axial binding residue" evidence="15">
    <location>
        <position position="45"/>
    </location>
    <ligand>
        <name>heme</name>
        <dbReference type="ChEBI" id="CHEBI:30413"/>
    </ligand>
    <ligandPart>
        <name>Fe</name>
        <dbReference type="ChEBI" id="CHEBI:18248"/>
    </ligandPart>
</feature>
<feature type="disulfide bond" evidence="15">
    <location>
        <begin position="27"/>
        <end position="67"/>
    </location>
</feature>
<evidence type="ECO:0000256" key="12">
    <source>
        <dbReference type="ARBA" id="ARBA00023157"/>
    </source>
</evidence>
<organism evidence="18 19">
    <name type="scientific">Tuber magnatum</name>
    <name type="common">white Piedmont truffle</name>
    <dbReference type="NCBI Taxonomy" id="42249"/>
    <lineage>
        <taxon>Eukaryota</taxon>
        <taxon>Fungi</taxon>
        <taxon>Dikarya</taxon>
        <taxon>Ascomycota</taxon>
        <taxon>Pezizomycotina</taxon>
        <taxon>Pezizomycetes</taxon>
        <taxon>Pezizales</taxon>
        <taxon>Tuberaceae</taxon>
        <taxon>Tuber</taxon>
    </lineage>
</organism>
<feature type="domain" description="CFEM" evidence="17">
    <location>
        <begin position="1"/>
        <end position="109"/>
    </location>
</feature>
<evidence type="ECO:0000256" key="4">
    <source>
        <dbReference type="ARBA" id="ARBA00022475"/>
    </source>
</evidence>
<dbReference type="GO" id="GO:0098552">
    <property type="term" value="C:side of membrane"/>
    <property type="evidence" value="ECO:0007669"/>
    <property type="project" value="UniProtKB-KW"/>
</dbReference>
<comment type="subcellular location">
    <subcellularLocation>
        <location evidence="1">Cell membrane</location>
        <topology evidence="1">Lipid-anchor</topology>
        <topology evidence="1">GPI-anchor</topology>
    </subcellularLocation>
    <subcellularLocation>
        <location evidence="2">Secreted</location>
    </subcellularLocation>
</comment>
<dbReference type="GO" id="GO:0005576">
    <property type="term" value="C:extracellular region"/>
    <property type="evidence" value="ECO:0007669"/>
    <property type="project" value="UniProtKB-SubCell"/>
</dbReference>
<keyword evidence="9 16" id="KW-0732">Signal</keyword>
<keyword evidence="11" id="KW-0472">Membrane</keyword>
<feature type="chain" id="PRO_5016240694" description="CFEM domain-containing protein" evidence="16">
    <location>
        <begin position="19"/>
        <end position="182"/>
    </location>
</feature>
<reference evidence="18 19" key="1">
    <citation type="submission" date="2018-03" db="EMBL/GenBank/DDBJ databases">
        <title>Genomes of Pezizomycetes fungi and the evolution of truffles.</title>
        <authorList>
            <person name="Murat C."/>
            <person name="Payen T."/>
            <person name="Noel B."/>
            <person name="Kuo A."/>
            <person name="Martin F.M."/>
        </authorList>
    </citation>
    <scope>NUCLEOTIDE SEQUENCE [LARGE SCALE GENOMIC DNA]</scope>
    <source>
        <strain evidence="18">091103-1</strain>
    </source>
</reference>
<dbReference type="EMBL" id="PYWC01000015">
    <property type="protein sequence ID" value="PWW78498.1"/>
    <property type="molecule type" value="Genomic_DNA"/>
</dbReference>
<evidence type="ECO:0000256" key="14">
    <source>
        <dbReference type="ARBA" id="ARBA00023288"/>
    </source>
</evidence>
<name>A0A317SVP2_9PEZI</name>
<evidence type="ECO:0000256" key="11">
    <source>
        <dbReference type="ARBA" id="ARBA00023136"/>
    </source>
</evidence>
<dbReference type="Pfam" id="PF05730">
    <property type="entry name" value="CFEM"/>
    <property type="match status" value="1"/>
</dbReference>
<dbReference type="GO" id="GO:0046872">
    <property type="term" value="F:metal ion binding"/>
    <property type="evidence" value="ECO:0007669"/>
    <property type="project" value="UniProtKB-UniRule"/>
</dbReference>
<evidence type="ECO:0000313" key="19">
    <source>
        <dbReference type="Proteomes" id="UP000246991"/>
    </source>
</evidence>
<keyword evidence="4" id="KW-1003">Cell membrane</keyword>
<keyword evidence="7" id="KW-0336">GPI-anchor</keyword>